<dbReference type="InterPro" id="IPR011006">
    <property type="entry name" value="CheY-like_superfamily"/>
</dbReference>
<dbReference type="PROSITE" id="PS50110">
    <property type="entry name" value="RESPONSE_REGULATORY"/>
    <property type="match status" value="1"/>
</dbReference>
<proteinExistence type="predicted"/>
<dbReference type="GO" id="GO:0003677">
    <property type="term" value="F:DNA binding"/>
    <property type="evidence" value="ECO:0007669"/>
    <property type="project" value="UniProtKB-KW"/>
</dbReference>
<evidence type="ECO:0000313" key="6">
    <source>
        <dbReference type="EMBL" id="AYR05786.1"/>
    </source>
</evidence>
<dbReference type="SUPFAM" id="SSF46894">
    <property type="entry name" value="C-terminal effector domain of the bipartite response regulators"/>
    <property type="match status" value="1"/>
</dbReference>
<dbReference type="SUPFAM" id="SSF52172">
    <property type="entry name" value="CheY-like"/>
    <property type="match status" value="1"/>
</dbReference>
<keyword evidence="6" id="KW-0934">Plastid</keyword>
<accession>A0A3G3MG45</accession>
<dbReference type="SMART" id="SM00421">
    <property type="entry name" value="HTH_LUXR"/>
    <property type="match status" value="1"/>
</dbReference>
<gene>
    <name evidence="6" type="primary">ycf29</name>
</gene>
<dbReference type="InterPro" id="IPR036388">
    <property type="entry name" value="WH-like_DNA-bd_sf"/>
</dbReference>
<evidence type="ECO:0000256" key="1">
    <source>
        <dbReference type="ARBA" id="ARBA00022553"/>
    </source>
</evidence>
<evidence type="ECO:0000259" key="5">
    <source>
        <dbReference type="PROSITE" id="PS50110"/>
    </source>
</evidence>
<keyword evidence="1 3" id="KW-0597">Phosphoprotein</keyword>
<dbReference type="Pfam" id="PF00196">
    <property type="entry name" value="GerE"/>
    <property type="match status" value="1"/>
</dbReference>
<evidence type="ECO:0000256" key="2">
    <source>
        <dbReference type="ARBA" id="ARBA00023125"/>
    </source>
</evidence>
<dbReference type="PRINTS" id="PR00038">
    <property type="entry name" value="HTHLUXR"/>
</dbReference>
<dbReference type="GO" id="GO:0000155">
    <property type="term" value="F:phosphorelay sensor kinase activity"/>
    <property type="evidence" value="ECO:0007669"/>
    <property type="project" value="TreeGrafter"/>
</dbReference>
<keyword evidence="2" id="KW-0238">DNA-binding</keyword>
<dbReference type="AlphaFoldDB" id="A0A3G3MG45"/>
<dbReference type="PROSITE" id="PS00622">
    <property type="entry name" value="HTH_LUXR_1"/>
    <property type="match status" value="1"/>
</dbReference>
<dbReference type="InterPro" id="IPR001789">
    <property type="entry name" value="Sig_transdc_resp-reg_receiver"/>
</dbReference>
<dbReference type="Gene3D" id="1.10.10.10">
    <property type="entry name" value="Winged helix-like DNA-binding domain superfamily/Winged helix DNA-binding domain"/>
    <property type="match status" value="1"/>
</dbReference>
<dbReference type="InterPro" id="IPR000792">
    <property type="entry name" value="Tscrpt_reg_LuxR_C"/>
</dbReference>
<evidence type="ECO:0000256" key="3">
    <source>
        <dbReference type="PROSITE-ProRule" id="PRU00169"/>
    </source>
</evidence>
<dbReference type="PANTHER" id="PTHR43547">
    <property type="entry name" value="TWO-COMPONENT HISTIDINE KINASE"/>
    <property type="match status" value="1"/>
</dbReference>
<feature type="modified residue" description="4-aspartylphosphate" evidence="3">
    <location>
        <position position="53"/>
    </location>
</feature>
<dbReference type="SMART" id="SM00448">
    <property type="entry name" value="REC"/>
    <property type="match status" value="1"/>
</dbReference>
<protein>
    <submittedName>
        <fullName evidence="6">Uncharacterized protein</fullName>
    </submittedName>
</protein>
<organism evidence="6">
    <name type="scientific">Lithothamnion sp</name>
    <dbReference type="NCBI Taxonomy" id="1940749"/>
    <lineage>
        <taxon>Eukaryota</taxon>
        <taxon>Rhodophyta</taxon>
        <taxon>Florideophyceae</taxon>
        <taxon>Corallinophycidae</taxon>
        <taxon>Hapalidiales</taxon>
        <taxon>Hapalidiaceae</taxon>
        <taxon>Melobesioideae</taxon>
        <taxon>Lithothamnion</taxon>
    </lineage>
</organism>
<reference evidence="6" key="1">
    <citation type="journal article" date="2018" name="Genome Biol. Evol.">
        <title>Mitochondrial and Plastid Genomes from Coralline Red Algae Provide Insights into the Incongruent Evolutionary Histories of Organelles.</title>
        <authorList>
            <person name="Lee J."/>
            <person name="Song H.J."/>
            <person name="In Park S."/>
            <person name="Lee Y.M."/>
            <person name="Jeong S.Y."/>
            <person name="Oh Cho T."/>
            <person name="Kim J.H."/>
            <person name="Choi H.G."/>
            <person name="Choi C.G."/>
            <person name="Nelson W.A."/>
            <person name="Fredericq S."/>
            <person name="Bhattacharya D."/>
            <person name="Su Yoon H."/>
        </authorList>
    </citation>
    <scope>NUCLEOTIDE SEQUENCE</scope>
</reference>
<sequence>MYKQILIVDDDICLAYAIQGYLSSKERKIFIVDNFNSAIQLLRLYSFDLVISDIMMPIMDGYKFLTQLRADYDLCHIPLIFLTAKGMTSDRIKGYDLGCNAYLTKPFHPSELLSIINNIFNNLTSLKFSEEMSLLRGSKIDQLRRSQNYVWDFTYREISVLRLLVQGMMNKEIASNLNLGIRNVEKYVGRLLSKTKTRNRTELAQLSWFILSRANDGTRTRE</sequence>
<geneLocation type="plastid" evidence="6"/>
<dbReference type="InterPro" id="IPR016032">
    <property type="entry name" value="Sig_transdc_resp-reg_C-effctor"/>
</dbReference>
<name>A0A3G3MG45_9FLOR</name>
<dbReference type="GO" id="GO:0006355">
    <property type="term" value="P:regulation of DNA-templated transcription"/>
    <property type="evidence" value="ECO:0007669"/>
    <property type="project" value="InterPro"/>
</dbReference>
<dbReference type="PROSITE" id="PS50043">
    <property type="entry name" value="HTH_LUXR_2"/>
    <property type="match status" value="1"/>
</dbReference>
<dbReference type="CDD" id="cd06170">
    <property type="entry name" value="LuxR_C_like"/>
    <property type="match status" value="1"/>
</dbReference>
<dbReference type="PANTHER" id="PTHR43547:SF2">
    <property type="entry name" value="HYBRID SIGNAL TRANSDUCTION HISTIDINE KINASE C"/>
    <property type="match status" value="1"/>
</dbReference>
<dbReference type="Gene3D" id="3.40.50.2300">
    <property type="match status" value="1"/>
</dbReference>
<evidence type="ECO:0000259" key="4">
    <source>
        <dbReference type="PROSITE" id="PS50043"/>
    </source>
</evidence>
<feature type="domain" description="HTH luxR-type" evidence="4">
    <location>
        <begin position="146"/>
        <end position="211"/>
    </location>
</feature>
<dbReference type="EMBL" id="MH281627">
    <property type="protein sequence ID" value="AYR05786.1"/>
    <property type="molecule type" value="Genomic_DNA"/>
</dbReference>
<feature type="domain" description="Response regulatory" evidence="5">
    <location>
        <begin position="4"/>
        <end position="120"/>
    </location>
</feature>
<dbReference type="Pfam" id="PF00072">
    <property type="entry name" value="Response_reg"/>
    <property type="match status" value="1"/>
</dbReference>